<dbReference type="SMART" id="SM00344">
    <property type="entry name" value="HTH_ASNC"/>
    <property type="match status" value="1"/>
</dbReference>
<dbReference type="Proteomes" id="UP000034723">
    <property type="component" value="Chromosome"/>
</dbReference>
<dbReference type="Gene3D" id="1.10.10.10">
    <property type="entry name" value="Winged helix-like DNA-binding domain superfamily/Winged helix DNA-binding domain"/>
    <property type="match status" value="1"/>
</dbReference>
<proteinExistence type="predicted"/>
<reference evidence="1 2" key="1">
    <citation type="submission" date="2015-04" db="EMBL/GenBank/DDBJ databases">
        <title>The complete genome sequence of the hyperthermophilic, obligate iron-reducing archaeon Geoglobus ahangari strain 234T.</title>
        <authorList>
            <person name="Manzella M.P."/>
            <person name="Holmes D.E."/>
            <person name="Rocheleau J.M."/>
            <person name="Chung A."/>
            <person name="Reguera G."/>
            <person name="Kashefi K."/>
        </authorList>
    </citation>
    <scope>NUCLEOTIDE SEQUENCE [LARGE SCALE GENOMIC DNA]</scope>
    <source>
        <strain evidence="1 2">234</strain>
    </source>
</reference>
<dbReference type="InterPro" id="IPR036388">
    <property type="entry name" value="WH-like_DNA-bd_sf"/>
</dbReference>
<gene>
    <name evidence="1" type="ORF">GAH_01603</name>
</gene>
<dbReference type="EMBL" id="CP011267">
    <property type="protein sequence ID" value="AKG91109.1"/>
    <property type="molecule type" value="Genomic_DNA"/>
</dbReference>
<dbReference type="InterPro" id="IPR019888">
    <property type="entry name" value="Tscrpt_reg_AsnC-like"/>
</dbReference>
<dbReference type="InParanoid" id="A0A0F7IDY6"/>
<evidence type="ECO:0000313" key="2">
    <source>
        <dbReference type="Proteomes" id="UP000034723"/>
    </source>
</evidence>
<dbReference type="SUPFAM" id="SSF46785">
    <property type="entry name" value="Winged helix' DNA-binding domain"/>
    <property type="match status" value="1"/>
</dbReference>
<dbReference type="AlphaFoldDB" id="A0A0F7IDY6"/>
<dbReference type="STRING" id="113653.GAH_01603"/>
<evidence type="ECO:0000313" key="1">
    <source>
        <dbReference type="EMBL" id="AKG91109.1"/>
    </source>
</evidence>
<dbReference type="InterPro" id="IPR036390">
    <property type="entry name" value="WH_DNA-bd_sf"/>
</dbReference>
<organism evidence="1 2">
    <name type="scientific">Geoglobus ahangari</name>
    <dbReference type="NCBI Taxonomy" id="113653"/>
    <lineage>
        <taxon>Archaea</taxon>
        <taxon>Methanobacteriati</taxon>
        <taxon>Methanobacteriota</taxon>
        <taxon>Archaeoglobi</taxon>
        <taxon>Archaeoglobales</taxon>
        <taxon>Archaeoglobaceae</taxon>
        <taxon>Geoglobus</taxon>
    </lineage>
</organism>
<dbReference type="HOGENOM" id="CLU_1551740_0_0_2"/>
<dbReference type="Gene3D" id="3.30.70.920">
    <property type="match status" value="1"/>
</dbReference>
<accession>A0A0F7IDY6</accession>
<name>A0A0F7IDY6_9EURY</name>
<dbReference type="GeneID" id="24804171"/>
<dbReference type="KEGG" id="gah:GAH_01603"/>
<sequence>MDENFQKHELNDPVNRRIIEGIINGQTLEEIADSLGIAVRTVQNRMKVLESREYIREVKKGVWQVDYQRIGLDTIGVVLISMKNDREGMRRLIDHLKRLDYVENVFEIVGSEYDLCIIVRFSGLEEAMDENDKFISWLNRNGIRVDEFKAFISGRTHKDHRRTRL</sequence>
<dbReference type="OrthoDB" id="57033at2157"/>
<dbReference type="RefSeq" id="WP_048095970.1">
    <property type="nucleotide sequence ID" value="NZ_CP011267.1"/>
</dbReference>
<protein>
    <submittedName>
        <fullName evidence="1">Transcriptional regulator</fullName>
    </submittedName>
</protein>
<keyword evidence="2" id="KW-1185">Reference proteome</keyword>